<evidence type="ECO:0000259" key="1">
    <source>
        <dbReference type="PROSITE" id="PS51704"/>
    </source>
</evidence>
<accession>A0A1U9KAX2</accession>
<organism evidence="2 3">
    <name type="scientific">Novibacillus thermophilus</name>
    <dbReference type="NCBI Taxonomy" id="1471761"/>
    <lineage>
        <taxon>Bacteria</taxon>
        <taxon>Bacillati</taxon>
        <taxon>Bacillota</taxon>
        <taxon>Bacilli</taxon>
        <taxon>Bacillales</taxon>
        <taxon>Thermoactinomycetaceae</taxon>
        <taxon>Novibacillus</taxon>
    </lineage>
</organism>
<dbReference type="Pfam" id="PF03009">
    <property type="entry name" value="GDPD"/>
    <property type="match status" value="1"/>
</dbReference>
<dbReference type="GO" id="GO:0006629">
    <property type="term" value="P:lipid metabolic process"/>
    <property type="evidence" value="ECO:0007669"/>
    <property type="project" value="InterPro"/>
</dbReference>
<dbReference type="PANTHER" id="PTHR46211">
    <property type="entry name" value="GLYCEROPHOSPHORYL DIESTER PHOSPHODIESTERASE"/>
    <property type="match status" value="1"/>
</dbReference>
<dbReference type="KEGG" id="ntr:B0W44_16645"/>
<dbReference type="GO" id="GO:0008081">
    <property type="term" value="F:phosphoric diester hydrolase activity"/>
    <property type="evidence" value="ECO:0007669"/>
    <property type="project" value="InterPro"/>
</dbReference>
<dbReference type="OrthoDB" id="384721at2"/>
<feature type="domain" description="GP-PDE" evidence="1">
    <location>
        <begin position="2"/>
        <end position="238"/>
    </location>
</feature>
<dbReference type="Proteomes" id="UP000188603">
    <property type="component" value="Chromosome"/>
</dbReference>
<dbReference type="InterPro" id="IPR017946">
    <property type="entry name" value="PLC-like_Pdiesterase_TIM-brl"/>
</dbReference>
<sequence>MMKILAHRGSSGTHPENTMPAFEEAYRAGADGIELDVQMTKDGALVIVHDAKVDRTSNGTGWVKDFTLDEIKELDFGGWFSEEFSGLRIPTLEEVLDWISGTSLELNIELKNGAVRHAGLEDGVVRLVRQYRMEERVILSSFNHYSLVDVHRNYSDVETAILFMEGLYEPWHYARSIGANGLHCYLPVAVPEFLQGAQQNGMPVRPFTVNKAAHIRRFKDAGCAGIFTDFPERAVKIRDESSVG</sequence>
<dbReference type="STRING" id="1471761.B0W44_16645"/>
<dbReference type="AlphaFoldDB" id="A0A1U9KAX2"/>
<name>A0A1U9KAX2_9BACL</name>
<dbReference type="Gene3D" id="3.20.20.190">
    <property type="entry name" value="Phosphatidylinositol (PI) phosphodiesterase"/>
    <property type="match status" value="1"/>
</dbReference>
<dbReference type="CDD" id="cd08563">
    <property type="entry name" value="GDPD_TtGDE_like"/>
    <property type="match status" value="1"/>
</dbReference>
<evidence type="ECO:0000313" key="3">
    <source>
        <dbReference type="Proteomes" id="UP000188603"/>
    </source>
</evidence>
<dbReference type="SUPFAM" id="SSF51695">
    <property type="entry name" value="PLC-like phosphodiesterases"/>
    <property type="match status" value="1"/>
</dbReference>
<dbReference type="PANTHER" id="PTHR46211:SF1">
    <property type="entry name" value="GLYCEROPHOSPHODIESTER PHOSPHODIESTERASE, CYTOPLASMIC"/>
    <property type="match status" value="1"/>
</dbReference>
<proteinExistence type="predicted"/>
<protein>
    <recommendedName>
        <fullName evidence="1">GP-PDE domain-containing protein</fullName>
    </recommendedName>
</protein>
<dbReference type="PROSITE" id="PS51704">
    <property type="entry name" value="GP_PDE"/>
    <property type="match status" value="1"/>
</dbReference>
<dbReference type="EMBL" id="CP019699">
    <property type="protein sequence ID" value="AQS57133.1"/>
    <property type="molecule type" value="Genomic_DNA"/>
</dbReference>
<reference evidence="2 3" key="1">
    <citation type="journal article" date="2015" name="Int. J. Syst. Evol. Microbiol.">
        <title>Novibacillus thermophilus gen. nov., sp. nov., a Gram-staining-negative and moderately thermophilic member of the family Thermoactinomycetaceae.</title>
        <authorList>
            <person name="Yang G."/>
            <person name="Chen J."/>
            <person name="Zhou S."/>
        </authorList>
    </citation>
    <scope>NUCLEOTIDE SEQUENCE [LARGE SCALE GENOMIC DNA]</scope>
    <source>
        <strain evidence="2 3">SG-1</strain>
    </source>
</reference>
<dbReference type="InterPro" id="IPR030395">
    <property type="entry name" value="GP_PDE_dom"/>
</dbReference>
<keyword evidence="3" id="KW-1185">Reference proteome</keyword>
<gene>
    <name evidence="2" type="ORF">B0W44_16645</name>
</gene>
<evidence type="ECO:0000313" key="2">
    <source>
        <dbReference type="EMBL" id="AQS57133.1"/>
    </source>
</evidence>